<feature type="domain" description="Peptidase M16 C-terminal" evidence="7">
    <location>
        <begin position="166"/>
        <end position="363"/>
    </location>
</feature>
<evidence type="ECO:0000313" key="9">
    <source>
        <dbReference type="Proteomes" id="UP000198953"/>
    </source>
</evidence>
<name>A0A1H7NX30_9ACTN</name>
<proteinExistence type="inferred from homology"/>
<dbReference type="Pfam" id="PF00675">
    <property type="entry name" value="Peptidase_M16"/>
    <property type="match status" value="1"/>
</dbReference>
<feature type="domain" description="Peptidase M16 N-terminal" evidence="6">
    <location>
        <begin position="13"/>
        <end position="130"/>
    </location>
</feature>
<dbReference type="InterPro" id="IPR011249">
    <property type="entry name" value="Metalloenz_LuxS/M16"/>
</dbReference>
<dbReference type="InterPro" id="IPR050626">
    <property type="entry name" value="Peptidase_M16"/>
</dbReference>
<dbReference type="InterPro" id="IPR007863">
    <property type="entry name" value="Peptidase_M16_C"/>
</dbReference>
<comment type="similarity">
    <text evidence="1">Belongs to the peptidase M16 family.</text>
</comment>
<dbReference type="Gene3D" id="3.30.830.10">
    <property type="entry name" value="Metalloenzyme, LuxS/M16 peptidase-like"/>
    <property type="match status" value="2"/>
</dbReference>
<evidence type="ECO:0000313" key="8">
    <source>
        <dbReference type="EMBL" id="SEL28160.1"/>
    </source>
</evidence>
<dbReference type="PANTHER" id="PTHR43690:SF17">
    <property type="entry name" value="PROTEIN YHJJ"/>
    <property type="match status" value="1"/>
</dbReference>
<keyword evidence="2" id="KW-0645">Protease</keyword>
<dbReference type="EMBL" id="FOBF01000004">
    <property type="protein sequence ID" value="SEL28160.1"/>
    <property type="molecule type" value="Genomic_DNA"/>
</dbReference>
<dbReference type="GO" id="GO:0008237">
    <property type="term" value="F:metallopeptidase activity"/>
    <property type="evidence" value="ECO:0007669"/>
    <property type="project" value="UniProtKB-KW"/>
</dbReference>
<evidence type="ECO:0000256" key="4">
    <source>
        <dbReference type="ARBA" id="ARBA00022833"/>
    </source>
</evidence>
<dbReference type="GO" id="GO:0046872">
    <property type="term" value="F:metal ion binding"/>
    <property type="evidence" value="ECO:0007669"/>
    <property type="project" value="InterPro"/>
</dbReference>
<dbReference type="AlphaFoldDB" id="A0A1H7NX30"/>
<dbReference type="PANTHER" id="PTHR43690">
    <property type="entry name" value="NARDILYSIN"/>
    <property type="match status" value="1"/>
</dbReference>
<dbReference type="Pfam" id="PF05193">
    <property type="entry name" value="Peptidase_M16_C"/>
    <property type="match status" value="1"/>
</dbReference>
<keyword evidence="3" id="KW-0378">Hydrolase</keyword>
<evidence type="ECO:0000256" key="2">
    <source>
        <dbReference type="ARBA" id="ARBA00022670"/>
    </source>
</evidence>
<accession>A0A1H7NX30</accession>
<dbReference type="Proteomes" id="UP000198953">
    <property type="component" value="Unassembled WGS sequence"/>
</dbReference>
<evidence type="ECO:0000256" key="3">
    <source>
        <dbReference type="ARBA" id="ARBA00022801"/>
    </source>
</evidence>
<protein>
    <submittedName>
        <fullName evidence="8">Predicted Zn-dependent peptidase</fullName>
    </submittedName>
</protein>
<dbReference type="SUPFAM" id="SSF63411">
    <property type="entry name" value="LuxS/MPP-like metallohydrolase"/>
    <property type="match status" value="2"/>
</dbReference>
<keyword evidence="5" id="KW-0482">Metalloprotease</keyword>
<dbReference type="GO" id="GO:0006508">
    <property type="term" value="P:proteolysis"/>
    <property type="evidence" value="ECO:0007669"/>
    <property type="project" value="UniProtKB-KW"/>
</dbReference>
<evidence type="ECO:0000259" key="6">
    <source>
        <dbReference type="Pfam" id="PF00675"/>
    </source>
</evidence>
<dbReference type="STRING" id="46177.SAMN05660976_02199"/>
<dbReference type="RefSeq" id="WP_091099970.1">
    <property type="nucleotide sequence ID" value="NZ_FOBF01000004.1"/>
</dbReference>
<evidence type="ECO:0000259" key="7">
    <source>
        <dbReference type="Pfam" id="PF05193"/>
    </source>
</evidence>
<dbReference type="InterPro" id="IPR011765">
    <property type="entry name" value="Pept_M16_N"/>
</dbReference>
<evidence type="ECO:0000256" key="5">
    <source>
        <dbReference type="ARBA" id="ARBA00023049"/>
    </source>
</evidence>
<gene>
    <name evidence="8" type="ORF">SAMN05660976_02199</name>
</gene>
<reference evidence="8 9" key="1">
    <citation type="submission" date="2016-10" db="EMBL/GenBank/DDBJ databases">
        <authorList>
            <person name="de Groot N.N."/>
        </authorList>
    </citation>
    <scope>NUCLEOTIDE SEQUENCE [LARGE SCALE GENOMIC DNA]</scope>
    <source>
        <strain evidence="8 9">DSM 43357</strain>
    </source>
</reference>
<evidence type="ECO:0000256" key="1">
    <source>
        <dbReference type="ARBA" id="ARBA00007261"/>
    </source>
</evidence>
<keyword evidence="4" id="KW-0862">Zinc</keyword>
<keyword evidence="9" id="KW-1185">Reference proteome</keyword>
<organism evidence="8 9">
    <name type="scientific">Nonomuraea pusilla</name>
    <dbReference type="NCBI Taxonomy" id="46177"/>
    <lineage>
        <taxon>Bacteria</taxon>
        <taxon>Bacillati</taxon>
        <taxon>Actinomycetota</taxon>
        <taxon>Actinomycetes</taxon>
        <taxon>Streptosporangiales</taxon>
        <taxon>Streptosporangiaceae</taxon>
        <taxon>Nonomuraea</taxon>
    </lineage>
</organism>
<sequence>MRADHLLANGLRVLAVERRHAPVTAVSLRYAAGSRNEPPGRTGLAHLAEHLMFQGSANVAPGEHAALMEGLGAPYDGETWFEHTVYHQSVPSGQLELALWLEADRMGTLPGALAPAALRAQREVVRNEVRQRLHGTPYGTRLPHLFALAHPYTHTPLGTEEDLDAITFDDCARFLAGHCTPANAVLAVVGDVAAAEVAALADRFFGRLRGPRPAPPPDAGSARTGRRLDVVEDQPGEALFIAVPLPSEPAVPLPSGRSGAVPFGQAAGGTAARDGTAVEAAELALDVLARGAGSRLHRRLVQRDGLALSVEAVCHRFSGACSLGVIEVTSAPGAPLGAIEEAVDEESADLARHGPRPGERDRATALARARHLDGVGTAAGLADELTLQCVLTGDPWRALTAPGRTASVDDAALTAAALHLTRPHWSVLAYHLDTSR</sequence>
<dbReference type="OrthoDB" id="9811314at2"/>